<feature type="region of interest" description="Disordered" evidence="1">
    <location>
        <begin position="177"/>
        <end position="214"/>
    </location>
</feature>
<protein>
    <recommendedName>
        <fullName evidence="4">DUF1190 domain-containing protein</fullName>
    </recommendedName>
</protein>
<accession>A0A2D2CUW9</accession>
<dbReference type="KEGG" id="mtw:CQW49_00395"/>
<keyword evidence="3" id="KW-1185">Reference proteome</keyword>
<evidence type="ECO:0008006" key="4">
    <source>
        <dbReference type="Google" id="ProtNLM"/>
    </source>
</evidence>
<name>A0A2D2CUW9_METT3</name>
<proteinExistence type="predicted"/>
<evidence type="ECO:0000313" key="3">
    <source>
        <dbReference type="Proteomes" id="UP000230709"/>
    </source>
</evidence>
<dbReference type="AlphaFoldDB" id="A0A2D2CUW9"/>
<organism evidence="2 3">
    <name type="scientific">Methylosinus trichosporium (strain ATCC 35070 / NCIMB 11131 / UNIQEM 75 / OB3b)</name>
    <dbReference type="NCBI Taxonomy" id="595536"/>
    <lineage>
        <taxon>Bacteria</taxon>
        <taxon>Pseudomonadati</taxon>
        <taxon>Pseudomonadota</taxon>
        <taxon>Alphaproteobacteria</taxon>
        <taxon>Hyphomicrobiales</taxon>
        <taxon>Methylocystaceae</taxon>
        <taxon>Methylosinus</taxon>
    </lineage>
</organism>
<dbReference type="EMBL" id="CP023737">
    <property type="protein sequence ID" value="ATQ66523.1"/>
    <property type="molecule type" value="Genomic_DNA"/>
</dbReference>
<reference evidence="3" key="1">
    <citation type="submission" date="2017-10" db="EMBL/GenBank/DDBJ databases">
        <title>Completed PacBio SMRT sequence of Methylosinus trichosporium OB3b reveals presence of a third large plasmid.</title>
        <authorList>
            <person name="Charles T.C."/>
            <person name="Lynch M.D.J."/>
            <person name="Heil J.R."/>
            <person name="Cheng J."/>
        </authorList>
    </citation>
    <scope>NUCLEOTIDE SEQUENCE [LARGE SCALE GENOMIC DNA]</scope>
    <source>
        <strain evidence="3">OB3b</strain>
    </source>
</reference>
<feature type="compositionally biased region" description="Basic and acidic residues" evidence="1">
    <location>
        <begin position="195"/>
        <end position="208"/>
    </location>
</feature>
<dbReference type="Proteomes" id="UP000230709">
    <property type="component" value="Chromosome"/>
</dbReference>
<dbReference type="RefSeq" id="WP_003611219.1">
    <property type="nucleotide sequence ID" value="NZ_ADVE02000001.1"/>
</dbReference>
<dbReference type="STRING" id="595536.GCA_000178815_00864"/>
<evidence type="ECO:0000256" key="1">
    <source>
        <dbReference type="SAM" id="MobiDB-lite"/>
    </source>
</evidence>
<evidence type="ECO:0000313" key="2">
    <source>
        <dbReference type="EMBL" id="ATQ66523.1"/>
    </source>
</evidence>
<sequence length="214" mass="22867">MRARRRISPFSGEGKAAGRVRKGAGVAHLLATLAAAAWAGSAPAEAAGTFLYATPHACASSGIFRRRECGIAFTNAQTDVRARTEAFSSRGRCEARYRLCEKDDDGAFRAALLGVEIIGGGHNNWAAAPVLGVDTPRLFANRPISRLIEPLTESWTPILATGRFRIGAPLRETASADALDGLEGEVEAPQPARPATRESESARRERLRSAPFVQ</sequence>
<gene>
    <name evidence="2" type="ORF">CQW49_00395</name>
</gene>